<dbReference type="InterPro" id="IPR051923">
    <property type="entry name" value="Glycosyl_Hydrolase_39"/>
</dbReference>
<comment type="caution">
    <text evidence="2">The sequence shown here is derived from an EMBL/GenBank/DDBJ whole genome shotgun (WGS) entry which is preliminary data.</text>
</comment>
<sequence length="570" mass="61505">MPLGPTGSPAKARAPRRRGLLRALALALALASGASAGPASAAPAPPGEPHALAPYSGTEYGINIQSLVNTALAGDTATVDRLLDRMREMRLQTARLSLLWPWTEPQRGRHAPAVLDRLVAGLAKRRIRAELIIDSAPAWVVPPNCVHGVIGYAMPTDLGAYRAYLRWAIDRYGPGGSFWKANPGLDASLAPRWLEVWNEPNDPSRWCGRVDAGQYARMLRATLDAVQERTPTVRVALGGPTNHWGANETSPTSAVAIQYFLRDVAAADPRLLERVDGFSLHPYGWHGVQGSGEAVLTDVTAYRELLMGMGIAPWVPILATETGVTTPPGYIDGVYRDHASQEPQRSAMIRRGAELGTRNDCAVAAWQPHTLVTSGTVPNRSLTMSEDAYQRLVREQFFGFLGGSGSGYALEPTALAFRDFIVAANGVPRQPHCLARLRQTGVLGPLRSAHPDWFAADGSLVTSPPAVAIARSAEVEAQAVARIRGARLRLTARGRVVVGVRCLGRCRVTIRDARRKRLATRVGTCGRLSCRVTVRLGARASARVRRARTAKVAVRVAAGPWVRAQLRVAR</sequence>
<dbReference type="PROSITE" id="PS51318">
    <property type="entry name" value="TAT"/>
    <property type="match status" value="1"/>
</dbReference>
<name>H0E490_9ACTN</name>
<evidence type="ECO:0000256" key="1">
    <source>
        <dbReference type="SAM" id="SignalP"/>
    </source>
</evidence>
<dbReference type="InterPro" id="IPR017853">
    <property type="entry name" value="GH"/>
</dbReference>
<evidence type="ECO:0000313" key="3">
    <source>
        <dbReference type="Proteomes" id="UP000005143"/>
    </source>
</evidence>
<feature type="chain" id="PRO_5003531762" description="Glycoside hydrolase family 5 domain-containing protein" evidence="1">
    <location>
        <begin position="42"/>
        <end position="570"/>
    </location>
</feature>
<dbReference type="RefSeq" id="WP_007573078.1">
    <property type="nucleotide sequence ID" value="NZ_AGUD01000098.1"/>
</dbReference>
<accession>H0E490</accession>
<dbReference type="PANTHER" id="PTHR12631:SF10">
    <property type="entry name" value="BETA-XYLOSIDASE-LIKE PROTEIN-RELATED"/>
    <property type="match status" value="1"/>
</dbReference>
<dbReference type="PANTHER" id="PTHR12631">
    <property type="entry name" value="ALPHA-L-IDURONIDASE"/>
    <property type="match status" value="1"/>
</dbReference>
<reference evidence="2 3" key="1">
    <citation type="journal article" date="2013" name="Biodegradation">
        <title>Quantitative proteomic analysis of ibuprofen-degrading Patulibacter sp. strain I11.</title>
        <authorList>
            <person name="Almeida B."/>
            <person name="Kjeldal H."/>
            <person name="Lolas I."/>
            <person name="Knudsen A.D."/>
            <person name="Carvalho G."/>
            <person name="Nielsen K.L."/>
            <person name="Barreto Crespo M.T."/>
            <person name="Stensballe A."/>
            <person name="Nielsen J.L."/>
        </authorList>
    </citation>
    <scope>NUCLEOTIDE SEQUENCE [LARGE SCALE GENOMIC DNA]</scope>
    <source>
        <strain evidence="2 3">I11</strain>
    </source>
</reference>
<dbReference type="Proteomes" id="UP000005143">
    <property type="component" value="Unassembled WGS sequence"/>
</dbReference>
<dbReference type="InterPro" id="IPR006311">
    <property type="entry name" value="TAT_signal"/>
</dbReference>
<evidence type="ECO:0000313" key="2">
    <source>
        <dbReference type="EMBL" id="EHN11506.1"/>
    </source>
</evidence>
<dbReference type="SUPFAM" id="SSF51445">
    <property type="entry name" value="(Trans)glycosidases"/>
    <property type="match status" value="1"/>
</dbReference>
<evidence type="ECO:0008006" key="4">
    <source>
        <dbReference type="Google" id="ProtNLM"/>
    </source>
</evidence>
<proteinExistence type="predicted"/>
<dbReference type="OrthoDB" id="9802522at2"/>
<dbReference type="Gene3D" id="3.20.20.80">
    <property type="entry name" value="Glycosidases"/>
    <property type="match status" value="1"/>
</dbReference>
<organism evidence="2 3">
    <name type="scientific">Patulibacter medicamentivorans</name>
    <dbReference type="NCBI Taxonomy" id="1097667"/>
    <lineage>
        <taxon>Bacteria</taxon>
        <taxon>Bacillati</taxon>
        <taxon>Actinomycetota</taxon>
        <taxon>Thermoleophilia</taxon>
        <taxon>Solirubrobacterales</taxon>
        <taxon>Patulibacteraceae</taxon>
        <taxon>Patulibacter</taxon>
    </lineage>
</organism>
<dbReference type="AlphaFoldDB" id="H0E490"/>
<dbReference type="GO" id="GO:0004553">
    <property type="term" value="F:hydrolase activity, hydrolyzing O-glycosyl compounds"/>
    <property type="evidence" value="ECO:0007669"/>
    <property type="project" value="TreeGrafter"/>
</dbReference>
<gene>
    <name evidence="2" type="ORF">PAI11_16170</name>
</gene>
<protein>
    <recommendedName>
        <fullName evidence="4">Glycoside hydrolase family 5 domain-containing protein</fullName>
    </recommendedName>
</protein>
<dbReference type="EMBL" id="AGUD01000098">
    <property type="protein sequence ID" value="EHN11506.1"/>
    <property type="molecule type" value="Genomic_DNA"/>
</dbReference>
<feature type="signal peptide" evidence="1">
    <location>
        <begin position="1"/>
        <end position="41"/>
    </location>
</feature>
<keyword evidence="1" id="KW-0732">Signal</keyword>
<keyword evidence="3" id="KW-1185">Reference proteome</keyword>